<evidence type="ECO:0000313" key="1">
    <source>
        <dbReference type="EMBL" id="SDX38890.1"/>
    </source>
</evidence>
<sequence>MVQKKQLHSTKKLAINTLTVLLFFLFNTTYSSNIVEVDTVGFKQYKGVVIDSKTKKPLIFATLAVNNSNISTVTNTHGEYLLKVPQHLTSNSITITFLGYTSKVIKLNDLEEKKNVIKLNTHIEELSEIEISTKDAQALVEEVFRRKDKNYFNNYTKMTAFYRETIQKRKTYVSLSEAVVDINKQPYDNDRRDILQLFKTRKSTDYNKLDTVAFKLRGGPFSTLHLDVMKYDLFQEDFTELYEFHYTKSTKIDNKPIYVVNFKQRSSIKDPLYYGKLFIDAKTLALTSATFQLNLENIYEARKLFILKKPKKALVTPIQTKYHVNYRQKNGKWYFGYSRIQLSFKVNWDKRWFNTIYNSTMEMAITDWKKLESKPSIKYRDRLKTSIIMSDEASGFSDPDFWGEYNVIEPEKPIESAIKKIKKQLKRKK</sequence>
<dbReference type="OrthoDB" id="1413766at2"/>
<dbReference type="Proteomes" id="UP000199595">
    <property type="component" value="Unassembled WGS sequence"/>
</dbReference>
<gene>
    <name evidence="1" type="ORF">SAMN05444411_10565</name>
</gene>
<dbReference type="AlphaFoldDB" id="A0A1H3BA39"/>
<accession>A0A1H3BA39</accession>
<reference evidence="1 2" key="1">
    <citation type="submission" date="2016-10" db="EMBL/GenBank/DDBJ databases">
        <authorList>
            <person name="de Groot N.N."/>
        </authorList>
    </citation>
    <scope>NUCLEOTIDE SEQUENCE [LARGE SCALE GENOMIC DNA]</scope>
    <source>
        <strain evidence="1 2">DSM 24956</strain>
    </source>
</reference>
<dbReference type="Pfam" id="PF13715">
    <property type="entry name" value="CarbopepD_reg_2"/>
    <property type="match status" value="1"/>
</dbReference>
<dbReference type="RefSeq" id="WP_139170945.1">
    <property type="nucleotide sequence ID" value="NZ_FNNJ01000005.1"/>
</dbReference>
<dbReference type="InterPro" id="IPR008969">
    <property type="entry name" value="CarboxyPept-like_regulatory"/>
</dbReference>
<keyword evidence="2" id="KW-1185">Reference proteome</keyword>
<dbReference type="Gene3D" id="2.60.40.1120">
    <property type="entry name" value="Carboxypeptidase-like, regulatory domain"/>
    <property type="match status" value="1"/>
</dbReference>
<name>A0A1H3BA39_9FLAO</name>
<protein>
    <submittedName>
        <fullName evidence="1">CarboxypepD_reg-like domain-containing protein</fullName>
    </submittedName>
</protein>
<organism evidence="1 2">
    <name type="scientific">Lutibacter oricola</name>
    <dbReference type="NCBI Taxonomy" id="762486"/>
    <lineage>
        <taxon>Bacteria</taxon>
        <taxon>Pseudomonadati</taxon>
        <taxon>Bacteroidota</taxon>
        <taxon>Flavobacteriia</taxon>
        <taxon>Flavobacteriales</taxon>
        <taxon>Flavobacteriaceae</taxon>
        <taxon>Lutibacter</taxon>
    </lineage>
</organism>
<proteinExistence type="predicted"/>
<dbReference type="SUPFAM" id="SSF49464">
    <property type="entry name" value="Carboxypeptidase regulatory domain-like"/>
    <property type="match status" value="1"/>
</dbReference>
<dbReference type="EMBL" id="FNNJ01000005">
    <property type="protein sequence ID" value="SDX38890.1"/>
    <property type="molecule type" value="Genomic_DNA"/>
</dbReference>
<evidence type="ECO:0000313" key="2">
    <source>
        <dbReference type="Proteomes" id="UP000199595"/>
    </source>
</evidence>
<dbReference type="STRING" id="762486.SAMN05444411_10565"/>